<gene>
    <name evidence="2" type="ORF">TRIADDRAFT_57361</name>
</gene>
<protein>
    <submittedName>
        <fullName evidence="2">Uncharacterized protein</fullName>
    </submittedName>
</protein>
<feature type="transmembrane region" description="Helical" evidence="1">
    <location>
        <begin position="36"/>
        <end position="59"/>
    </location>
</feature>
<dbReference type="RefSeq" id="XP_002113683.1">
    <property type="nucleotide sequence ID" value="XM_002113647.1"/>
</dbReference>
<keyword evidence="3" id="KW-1185">Reference proteome</keyword>
<dbReference type="GeneID" id="6754896"/>
<dbReference type="EMBL" id="DS985246">
    <property type="protein sequence ID" value="EDV24157.1"/>
    <property type="molecule type" value="Genomic_DNA"/>
</dbReference>
<evidence type="ECO:0000313" key="2">
    <source>
        <dbReference type="EMBL" id="EDV24157.1"/>
    </source>
</evidence>
<feature type="transmembrane region" description="Helical" evidence="1">
    <location>
        <begin position="320"/>
        <end position="338"/>
    </location>
</feature>
<keyword evidence="1" id="KW-0812">Transmembrane</keyword>
<dbReference type="PhylomeDB" id="B3RZ83"/>
<feature type="transmembrane region" description="Helical" evidence="1">
    <location>
        <begin position="262"/>
        <end position="284"/>
    </location>
</feature>
<feature type="transmembrane region" description="Helical" evidence="1">
    <location>
        <begin position="66"/>
        <end position="87"/>
    </location>
</feature>
<reference evidence="2 3" key="1">
    <citation type="journal article" date="2008" name="Nature">
        <title>The Trichoplax genome and the nature of placozoans.</title>
        <authorList>
            <person name="Srivastava M."/>
            <person name="Begovic E."/>
            <person name="Chapman J."/>
            <person name="Putnam N.H."/>
            <person name="Hellsten U."/>
            <person name="Kawashima T."/>
            <person name="Kuo A."/>
            <person name="Mitros T."/>
            <person name="Salamov A."/>
            <person name="Carpenter M.L."/>
            <person name="Signorovitch A.Y."/>
            <person name="Moreno M.A."/>
            <person name="Kamm K."/>
            <person name="Grimwood J."/>
            <person name="Schmutz J."/>
            <person name="Shapiro H."/>
            <person name="Grigoriev I.V."/>
            <person name="Buss L.W."/>
            <person name="Schierwater B."/>
            <person name="Dellaporta S.L."/>
            <person name="Rokhsar D.S."/>
        </authorList>
    </citation>
    <scope>NUCLEOTIDE SEQUENCE [LARGE SCALE GENOMIC DNA]</scope>
    <source>
        <strain evidence="2 3">Grell-BS-1999</strain>
    </source>
</reference>
<proteinExistence type="predicted"/>
<keyword evidence="1" id="KW-0472">Membrane</keyword>
<organism evidence="2 3">
    <name type="scientific">Trichoplax adhaerens</name>
    <name type="common">Trichoplax reptans</name>
    <dbReference type="NCBI Taxonomy" id="10228"/>
    <lineage>
        <taxon>Eukaryota</taxon>
        <taxon>Metazoa</taxon>
        <taxon>Placozoa</taxon>
        <taxon>Uniplacotomia</taxon>
        <taxon>Trichoplacea</taxon>
        <taxon>Trichoplacidae</taxon>
        <taxon>Trichoplax</taxon>
    </lineage>
</organism>
<name>B3RZ83_TRIAD</name>
<feature type="transmembrane region" description="Helical" evidence="1">
    <location>
        <begin position="12"/>
        <end position="30"/>
    </location>
</feature>
<feature type="transmembrane region" description="Helical" evidence="1">
    <location>
        <begin position="229"/>
        <end position="250"/>
    </location>
</feature>
<sequence length="455" mass="49785">MASIHLKYSIGNILLGITYACLAVAGWIVFNDTSSFYILFLGPAIPAILFISVGILLILNRNGQMTALIVPIIAISGTAFLAGLINLFKVSYVFGASHVVSVNPKSILFAIIVAVSFIGLSLSLLLIFFYHKLLIINIQDVTDDNNQNSSDTSSPNITPNWFNIYAVSLVAILSGCFTVILGVGGMIFFKRHYTLANYYSGALVIVMGALGRLVYTIPNVSYIKFWQLIYGRLNIFLCLCSISMICYSFYSTSQYTRTAINFVMFLGSLLLALVNLSCASLISFGRGKETGTLFFPLQLSRYLTLNSLVRIHKVTGVTQAIYGCLGIAAGFISMPLLSALTSTFLTFVTGCILLSTGQIGLNAMYQQQEETISCHMVMSVVACCCCLCNLPLAIWDYVEYISKNAVLHYSTALAMLIVYFAILVPGFFISLYAAIRISRTANETSHEEELTEVTS</sequence>
<feature type="transmembrane region" description="Helical" evidence="1">
    <location>
        <begin position="344"/>
        <end position="365"/>
    </location>
</feature>
<feature type="transmembrane region" description="Helical" evidence="1">
    <location>
        <begin position="377"/>
        <end position="395"/>
    </location>
</feature>
<dbReference type="Proteomes" id="UP000009022">
    <property type="component" value="Unassembled WGS sequence"/>
</dbReference>
<evidence type="ECO:0000313" key="3">
    <source>
        <dbReference type="Proteomes" id="UP000009022"/>
    </source>
</evidence>
<evidence type="ECO:0000256" key="1">
    <source>
        <dbReference type="SAM" id="Phobius"/>
    </source>
</evidence>
<dbReference type="KEGG" id="tad:TRIADDRAFT_57361"/>
<accession>B3RZ83</accession>
<dbReference type="PROSITE" id="PS51257">
    <property type="entry name" value="PROKAR_LIPOPROTEIN"/>
    <property type="match status" value="1"/>
</dbReference>
<feature type="transmembrane region" description="Helical" evidence="1">
    <location>
        <begin position="164"/>
        <end position="189"/>
    </location>
</feature>
<dbReference type="AlphaFoldDB" id="B3RZ83"/>
<dbReference type="HOGENOM" id="CLU_601779_0_0_1"/>
<dbReference type="CTD" id="6754896"/>
<feature type="transmembrane region" description="Helical" evidence="1">
    <location>
        <begin position="195"/>
        <end position="217"/>
    </location>
</feature>
<feature type="transmembrane region" description="Helical" evidence="1">
    <location>
        <begin position="407"/>
        <end position="435"/>
    </location>
</feature>
<dbReference type="InParanoid" id="B3RZ83"/>
<feature type="transmembrane region" description="Helical" evidence="1">
    <location>
        <begin position="107"/>
        <end position="130"/>
    </location>
</feature>
<keyword evidence="1" id="KW-1133">Transmembrane helix</keyword>